<dbReference type="VEuPathDB" id="HostDB:GeneID_118655032"/>
<sequence length="126" mass="12513">MSGPPPSVPEPSPAEGAGGRAGKAVVGAWEKGPRLGPRLPSIVVEPTEAGAVESGELRWPPEGEQRGSPQSQAAAAPAPSLPGAPRDVPGHPGSECASSEAQAPRPRDRTRPGPDSAVPANAATAP</sequence>
<dbReference type="Pfam" id="PF15317">
    <property type="entry name" value="Lbh"/>
    <property type="match status" value="1"/>
</dbReference>
<keyword evidence="4" id="KW-1185">Reference proteome</keyword>
<dbReference type="AlphaFoldDB" id="A0A7J7R194"/>
<proteinExistence type="predicted"/>
<feature type="compositionally biased region" description="Basic and acidic residues" evidence="1">
    <location>
        <begin position="55"/>
        <end position="65"/>
    </location>
</feature>
<dbReference type="PANTHER" id="PTHR14987:SF3">
    <property type="entry name" value="LBH DOMAIN-CONTAINING PROTEIN 2"/>
    <property type="match status" value="1"/>
</dbReference>
<organism evidence="3 4">
    <name type="scientific">Myotis myotis</name>
    <name type="common">Greater mouse-eared bat</name>
    <name type="synonym">Vespertilio myotis</name>
    <dbReference type="NCBI Taxonomy" id="51298"/>
    <lineage>
        <taxon>Eukaryota</taxon>
        <taxon>Metazoa</taxon>
        <taxon>Chordata</taxon>
        <taxon>Craniata</taxon>
        <taxon>Vertebrata</taxon>
        <taxon>Euteleostomi</taxon>
        <taxon>Mammalia</taxon>
        <taxon>Eutheria</taxon>
        <taxon>Laurasiatheria</taxon>
        <taxon>Chiroptera</taxon>
        <taxon>Yangochiroptera</taxon>
        <taxon>Vespertilionidae</taxon>
        <taxon>Myotis</taxon>
    </lineage>
</organism>
<dbReference type="Proteomes" id="UP000527355">
    <property type="component" value="Unassembled WGS sequence"/>
</dbReference>
<feature type="compositionally biased region" description="Pro residues" evidence="1">
    <location>
        <begin position="1"/>
        <end position="12"/>
    </location>
</feature>
<name>A0A7J7R194_MYOMY</name>
<feature type="domain" description="LBH" evidence="2">
    <location>
        <begin position="37"/>
        <end position="62"/>
    </location>
</feature>
<accession>A0A7J7R194</accession>
<comment type="caution">
    <text evidence="3">The sequence shown here is derived from an EMBL/GenBank/DDBJ whole genome shotgun (WGS) entry which is preliminary data.</text>
</comment>
<evidence type="ECO:0000259" key="2">
    <source>
        <dbReference type="Pfam" id="PF15317"/>
    </source>
</evidence>
<dbReference type="EMBL" id="JABWUV010000041">
    <property type="protein sequence ID" value="KAF6269941.1"/>
    <property type="molecule type" value="Genomic_DNA"/>
</dbReference>
<evidence type="ECO:0000256" key="1">
    <source>
        <dbReference type="SAM" id="MobiDB-lite"/>
    </source>
</evidence>
<evidence type="ECO:0000313" key="3">
    <source>
        <dbReference type="EMBL" id="KAF6269941.1"/>
    </source>
</evidence>
<dbReference type="PANTHER" id="PTHR14987">
    <property type="entry name" value="PROTEIN LBH-RELATED"/>
    <property type="match status" value="1"/>
</dbReference>
<dbReference type="InterPro" id="IPR038990">
    <property type="entry name" value="LBH_dom"/>
</dbReference>
<dbReference type="InterPro" id="IPR042945">
    <property type="entry name" value="LBH_dom_prot"/>
</dbReference>
<dbReference type="OrthoDB" id="9421103at2759"/>
<feature type="compositionally biased region" description="Low complexity" evidence="1">
    <location>
        <begin position="67"/>
        <end position="85"/>
    </location>
</feature>
<protein>
    <submittedName>
        <fullName evidence="3">LBH domain containing 2</fullName>
    </submittedName>
</protein>
<evidence type="ECO:0000313" key="4">
    <source>
        <dbReference type="Proteomes" id="UP000527355"/>
    </source>
</evidence>
<feature type="region of interest" description="Disordered" evidence="1">
    <location>
        <begin position="1"/>
        <end position="126"/>
    </location>
</feature>
<gene>
    <name evidence="3" type="ORF">mMyoMyo1_007604</name>
</gene>
<reference evidence="3 4" key="1">
    <citation type="journal article" date="2020" name="Nature">
        <title>Six reference-quality genomes reveal evolution of bat adaptations.</title>
        <authorList>
            <person name="Jebb D."/>
            <person name="Huang Z."/>
            <person name="Pippel M."/>
            <person name="Hughes G.M."/>
            <person name="Lavrichenko K."/>
            <person name="Devanna P."/>
            <person name="Winkler S."/>
            <person name="Jermiin L.S."/>
            <person name="Skirmuntt E.C."/>
            <person name="Katzourakis A."/>
            <person name="Burkitt-Gray L."/>
            <person name="Ray D.A."/>
            <person name="Sullivan K.A.M."/>
            <person name="Roscito J.G."/>
            <person name="Kirilenko B.M."/>
            <person name="Davalos L.M."/>
            <person name="Corthals A.P."/>
            <person name="Power M.L."/>
            <person name="Jones G."/>
            <person name="Ransome R.D."/>
            <person name="Dechmann D.K.N."/>
            <person name="Locatelli A.G."/>
            <person name="Puechmaille S.J."/>
            <person name="Fedrigo O."/>
            <person name="Jarvis E.D."/>
            <person name="Hiller M."/>
            <person name="Vernes S.C."/>
            <person name="Myers E.W."/>
            <person name="Teeling E.C."/>
        </authorList>
    </citation>
    <scope>NUCLEOTIDE SEQUENCE [LARGE SCALE GENOMIC DNA]</scope>
    <source>
        <strain evidence="3">MMyoMyo1</strain>
        <tissue evidence="3">Flight muscle</tissue>
    </source>
</reference>